<evidence type="ECO:0000313" key="2">
    <source>
        <dbReference type="EMBL" id="MBB4042059.1"/>
    </source>
</evidence>
<dbReference type="AlphaFoldDB" id="A0A7W6IJM9"/>
<proteinExistence type="predicted"/>
<feature type="region of interest" description="Disordered" evidence="1">
    <location>
        <begin position="170"/>
        <end position="201"/>
    </location>
</feature>
<accession>A0A7W6IJM9</accession>
<sequence length="201" mass="22414">MPTKNPQKIPYYVVIRGNGFWQPTARMKALGFHNVPCGPDGPEARKVAEEWNDRWQEERSGGQAAAKLRMMQQEPNHSRRGGYVYFFQVGNRIKIGFSKDPIHRLADLKTGFSALPSLIAAVPGTKADETKLHAQLRAYRQAGEWFVAAAPVKRIILRSVALGIPAHSDETKNEKSLKTADLSEDIQTKPAKRSQTIGLSH</sequence>
<evidence type="ECO:0008006" key="4">
    <source>
        <dbReference type="Google" id="ProtNLM"/>
    </source>
</evidence>
<evidence type="ECO:0000313" key="3">
    <source>
        <dbReference type="Proteomes" id="UP000519439"/>
    </source>
</evidence>
<keyword evidence="3" id="KW-1185">Reference proteome</keyword>
<reference evidence="2 3" key="1">
    <citation type="submission" date="2020-08" db="EMBL/GenBank/DDBJ databases">
        <title>Genomic Encyclopedia of Type Strains, Phase IV (KMG-IV): sequencing the most valuable type-strain genomes for metagenomic binning, comparative biology and taxonomic classification.</title>
        <authorList>
            <person name="Goeker M."/>
        </authorList>
    </citation>
    <scope>NUCLEOTIDE SEQUENCE [LARGE SCALE GENOMIC DNA]</scope>
    <source>
        <strain evidence="2 3">DSM 15743</strain>
    </source>
</reference>
<name>A0A7W6IJM9_9HYPH</name>
<dbReference type="Pfam" id="PF13455">
    <property type="entry name" value="MUG113"/>
    <property type="match status" value="1"/>
</dbReference>
<dbReference type="EMBL" id="JACIDC010000018">
    <property type="protein sequence ID" value="MBB4042059.1"/>
    <property type="molecule type" value="Genomic_DNA"/>
</dbReference>
<gene>
    <name evidence="2" type="ORF">GGR34_003744</name>
</gene>
<evidence type="ECO:0000256" key="1">
    <source>
        <dbReference type="SAM" id="MobiDB-lite"/>
    </source>
</evidence>
<protein>
    <recommendedName>
        <fullName evidence="4">GIY-YIG nuclease family protein</fullName>
    </recommendedName>
</protein>
<dbReference type="RefSeq" id="WP_161634657.1">
    <property type="nucleotide sequence ID" value="NZ_JACIDC010000018.1"/>
</dbReference>
<dbReference type="Proteomes" id="UP000519439">
    <property type="component" value="Unassembled WGS sequence"/>
</dbReference>
<organism evidence="2 3">
    <name type="scientific">Microvirga flocculans</name>
    <dbReference type="NCBI Taxonomy" id="217168"/>
    <lineage>
        <taxon>Bacteria</taxon>
        <taxon>Pseudomonadati</taxon>
        <taxon>Pseudomonadota</taxon>
        <taxon>Alphaproteobacteria</taxon>
        <taxon>Hyphomicrobiales</taxon>
        <taxon>Methylobacteriaceae</taxon>
        <taxon>Microvirga</taxon>
    </lineage>
</organism>
<comment type="caution">
    <text evidence="2">The sequence shown here is derived from an EMBL/GenBank/DDBJ whole genome shotgun (WGS) entry which is preliminary data.</text>
</comment>